<dbReference type="Gene3D" id="3.40.50.300">
    <property type="entry name" value="P-loop containing nucleotide triphosphate hydrolases"/>
    <property type="match status" value="1"/>
</dbReference>
<dbReference type="EMBL" id="CABVQD010000002">
    <property type="protein sequence ID" value="VWB23822.1"/>
    <property type="molecule type" value="Genomic_DNA"/>
</dbReference>
<keyword evidence="1" id="KW-0175">Coiled coil</keyword>
<dbReference type="InterPro" id="IPR050445">
    <property type="entry name" value="Bact_polysacc_biosynth/exp"/>
</dbReference>
<keyword evidence="2" id="KW-0472">Membrane</keyword>
<keyword evidence="2" id="KW-1133">Transmembrane helix</keyword>
<dbReference type="GO" id="GO:0005886">
    <property type="term" value="C:plasma membrane"/>
    <property type="evidence" value="ECO:0007669"/>
    <property type="project" value="TreeGrafter"/>
</dbReference>
<dbReference type="AlphaFoldDB" id="A0A6P2I001"/>
<proteinExistence type="predicted"/>
<dbReference type="PANTHER" id="PTHR32309">
    <property type="entry name" value="TYROSINE-PROTEIN KINASE"/>
    <property type="match status" value="1"/>
</dbReference>
<evidence type="ECO:0000256" key="1">
    <source>
        <dbReference type="SAM" id="Coils"/>
    </source>
</evidence>
<dbReference type="Proteomes" id="UP000494330">
    <property type="component" value="Unassembled WGS sequence"/>
</dbReference>
<keyword evidence="4" id="KW-1185">Reference proteome</keyword>
<protein>
    <submittedName>
        <fullName evidence="3">Exopolysaccharide biosynthesis-like tyrosine-protein kinase</fullName>
    </submittedName>
</protein>
<evidence type="ECO:0000256" key="2">
    <source>
        <dbReference type="SAM" id="Phobius"/>
    </source>
</evidence>
<keyword evidence="3" id="KW-0808">Transferase</keyword>
<reference evidence="3 4" key="1">
    <citation type="submission" date="2019-09" db="EMBL/GenBank/DDBJ databases">
        <authorList>
            <person name="Depoorter E."/>
        </authorList>
    </citation>
    <scope>NUCLEOTIDE SEQUENCE [LARGE SCALE GENOMIC DNA]</scope>
    <source>
        <strain evidence="3">LMG 30113</strain>
    </source>
</reference>
<feature type="transmembrane region" description="Helical" evidence="2">
    <location>
        <begin position="22"/>
        <end position="40"/>
    </location>
</feature>
<gene>
    <name evidence="3" type="ORF">BPA30113_00826</name>
</gene>
<keyword evidence="2" id="KW-0812">Transmembrane</keyword>
<evidence type="ECO:0000313" key="3">
    <source>
        <dbReference type="EMBL" id="VWB23822.1"/>
    </source>
</evidence>
<keyword evidence="3" id="KW-0418">Kinase</keyword>
<feature type="coiled-coil region" evidence="1">
    <location>
        <begin position="355"/>
        <end position="389"/>
    </location>
</feature>
<name>A0A6P2I001_9BURK</name>
<sequence length="715" mass="78107">MSDVLPGPGIKPLVSLRAHPRIAAGIALVVVLLGIPLAWVKGTPRYHAESTVQVAPRFMKNLSEDQELVFESNSQYRQFVQQQVQTVRRYDIVQRALAAPAVRRLWSRPGEPDRRAIERLQTALVVQPVPDTYLIRIALDGAKPAGLADIVNAVTQAYLDTAHDEQLYATDERTAALKRREDELVAQIAALAASRDAIARDLNLTSFADNVTNPFDKLIADQRHALEDAMQQRLAADAALEAFRKRGDTGISVRSVLENVLNDPGLNSLKSNLYKREGDLTTQMSGLRPDHPAYAAARQELAEIAQTVDTQDAHVEARVRTNVEARLAGTADQAHQVENGLARDLASLEARSADYARLFQQAHTLTGDLERARKELDQIRDRTDFLRMESGAPGFVRGVSKALPAVEPYGPGRRKMLMMVLLAAAALGFVAPLAVDLADRRVRTVNVAQVLMGIPPAGWQIDRRDLASRLFAVDQDRRLASALLRFKARSGQAVFGFSGVKPSAGTTTVLLGAADALRQLGFRVLMVEANAFRPDARFGGGPASLADVLAGRAPRDAAVAADGAVPAHVRFCNPAATAADGTSSEGLTRLDRLAECLAAWSAEYDFVLVDMPPLLVSADTELLLSRIGHVLVVLEAGATTRGEVGRARRMLQTIDPNAVGFVLNRVRPFDGGGYLRENLVEFLTRRKHGDVMTGRAWRLWLGRMQLLLRRKLQAR</sequence>
<feature type="transmembrane region" description="Helical" evidence="2">
    <location>
        <begin position="416"/>
        <end position="435"/>
    </location>
</feature>
<organism evidence="3 4">
    <name type="scientific">Burkholderia paludis</name>
    <dbReference type="NCBI Taxonomy" id="1506587"/>
    <lineage>
        <taxon>Bacteria</taxon>
        <taxon>Pseudomonadati</taxon>
        <taxon>Pseudomonadota</taxon>
        <taxon>Betaproteobacteria</taxon>
        <taxon>Burkholderiales</taxon>
        <taxon>Burkholderiaceae</taxon>
        <taxon>Burkholderia</taxon>
        <taxon>Burkholderia cepacia complex</taxon>
    </lineage>
</organism>
<dbReference type="SUPFAM" id="SSF52540">
    <property type="entry name" value="P-loop containing nucleoside triphosphate hydrolases"/>
    <property type="match status" value="1"/>
</dbReference>
<dbReference type="GO" id="GO:0004713">
    <property type="term" value="F:protein tyrosine kinase activity"/>
    <property type="evidence" value="ECO:0007669"/>
    <property type="project" value="TreeGrafter"/>
</dbReference>
<dbReference type="PANTHER" id="PTHR32309:SF13">
    <property type="entry name" value="FERRIC ENTEROBACTIN TRANSPORT PROTEIN FEPE"/>
    <property type="match status" value="1"/>
</dbReference>
<evidence type="ECO:0000313" key="4">
    <source>
        <dbReference type="Proteomes" id="UP000494330"/>
    </source>
</evidence>
<dbReference type="InterPro" id="IPR027417">
    <property type="entry name" value="P-loop_NTPase"/>
</dbReference>
<accession>A0A6P2I001</accession>
<dbReference type="RefSeq" id="WP_034197772.1">
    <property type="nucleotide sequence ID" value="NZ_CABVQD010000002.1"/>
</dbReference>